<dbReference type="InterPro" id="IPR006129">
    <property type="entry name" value="AdhesinB"/>
</dbReference>
<dbReference type="PANTHER" id="PTHR42953">
    <property type="entry name" value="HIGH-AFFINITY ZINC UPTAKE SYSTEM PROTEIN ZNUA-RELATED"/>
    <property type="match status" value="1"/>
</dbReference>
<dbReference type="GO" id="GO:0030001">
    <property type="term" value="P:metal ion transport"/>
    <property type="evidence" value="ECO:0007669"/>
    <property type="project" value="InterPro"/>
</dbReference>
<dbReference type="AlphaFoldDB" id="A0A7C5HSF2"/>
<comment type="caution">
    <text evidence="6">The sequence shown here is derived from an EMBL/GenBank/DDBJ whole genome shotgun (WGS) entry which is preliminary data.</text>
</comment>
<dbReference type="InterPro" id="IPR050492">
    <property type="entry name" value="Bact_metal-bind_prot9"/>
</dbReference>
<name>A0A7C5HSF2_9BACT</name>
<evidence type="ECO:0000313" key="6">
    <source>
        <dbReference type="EMBL" id="HHF08787.1"/>
    </source>
</evidence>
<dbReference type="GO" id="GO:0030313">
    <property type="term" value="C:cell envelope"/>
    <property type="evidence" value="ECO:0007669"/>
    <property type="project" value="UniProtKB-SubCell"/>
</dbReference>
<reference evidence="6" key="1">
    <citation type="journal article" date="2020" name="mSystems">
        <title>Genome- and Community-Level Interaction Insights into Carbon Utilization and Element Cycling Functions of Hydrothermarchaeota in Hydrothermal Sediment.</title>
        <authorList>
            <person name="Zhou Z."/>
            <person name="Liu Y."/>
            <person name="Xu W."/>
            <person name="Pan J."/>
            <person name="Luo Z.H."/>
            <person name="Li M."/>
        </authorList>
    </citation>
    <scope>NUCLEOTIDE SEQUENCE [LARGE SCALE GENOMIC DNA]</scope>
    <source>
        <strain evidence="6">HyVt-80</strain>
    </source>
</reference>
<accession>A0A7C5HSF2</accession>
<evidence type="ECO:0000256" key="2">
    <source>
        <dbReference type="ARBA" id="ARBA00022448"/>
    </source>
</evidence>
<evidence type="ECO:0000256" key="4">
    <source>
        <dbReference type="ARBA" id="ARBA00022729"/>
    </source>
</evidence>
<organism evidence="6">
    <name type="scientific">Kosmotoga arenicorallina</name>
    <dbReference type="NCBI Taxonomy" id="688066"/>
    <lineage>
        <taxon>Bacteria</taxon>
        <taxon>Thermotogati</taxon>
        <taxon>Thermotogota</taxon>
        <taxon>Thermotogae</taxon>
        <taxon>Kosmotogales</taxon>
        <taxon>Kosmotogaceae</taxon>
        <taxon>Kosmotoga</taxon>
    </lineage>
</organism>
<dbReference type="Gene3D" id="3.40.50.1980">
    <property type="entry name" value="Nitrogenase molybdenum iron protein domain"/>
    <property type="match status" value="2"/>
</dbReference>
<dbReference type="InterPro" id="IPR006128">
    <property type="entry name" value="Lipoprotein_PsaA-like"/>
</dbReference>
<evidence type="ECO:0000256" key="3">
    <source>
        <dbReference type="ARBA" id="ARBA00022723"/>
    </source>
</evidence>
<dbReference type="GO" id="GO:0046872">
    <property type="term" value="F:metal ion binding"/>
    <property type="evidence" value="ECO:0007669"/>
    <property type="project" value="UniProtKB-KW"/>
</dbReference>
<keyword evidence="3" id="KW-0479">Metal-binding</keyword>
<dbReference type="PANTHER" id="PTHR42953:SF1">
    <property type="entry name" value="METAL-BINDING PROTEIN HI_0362-RELATED"/>
    <property type="match status" value="1"/>
</dbReference>
<dbReference type="Pfam" id="PF01297">
    <property type="entry name" value="ZnuA"/>
    <property type="match status" value="1"/>
</dbReference>
<dbReference type="Proteomes" id="UP000886129">
    <property type="component" value="Unassembled WGS sequence"/>
</dbReference>
<evidence type="ECO:0000256" key="5">
    <source>
        <dbReference type="RuleBase" id="RU003512"/>
    </source>
</evidence>
<protein>
    <submittedName>
        <fullName evidence="6">Zinc ABC transporter substrate-binding protein</fullName>
    </submittedName>
</protein>
<dbReference type="PRINTS" id="PR00691">
    <property type="entry name" value="ADHESINB"/>
</dbReference>
<gene>
    <name evidence="6" type="ORF">ENL26_03355</name>
</gene>
<comment type="subcellular location">
    <subcellularLocation>
        <location evidence="1">Cell envelope</location>
    </subcellularLocation>
</comment>
<proteinExistence type="inferred from homology"/>
<sequence>MSAVKPIIAIIFLILLITSSLFALNIITTINPYYLLLKEITAETDNVTLLIEPGQNPHIYSPNMEDIRKLSSADLIVANGFELESFLTEKLDWLERSGKRVIFVSSYVDKVLRSSSDSTPNEDHINPHIWLGISLLTKYIIPGLTKDLMKIEPSKANLYTENAEKLIDNLKEIYKNLSEYFLPFAGKKILMSHPSFYYFFRDFGIGTVSLFEGHGDEPTISELKDIIKAAKSGEYIAAFGEYQQNNKSIEIVVREAGIAKSELDPLGIGRKDFKDFLNWNITRIMEVINVH</sequence>
<evidence type="ECO:0000256" key="1">
    <source>
        <dbReference type="ARBA" id="ARBA00004196"/>
    </source>
</evidence>
<keyword evidence="4" id="KW-0732">Signal</keyword>
<dbReference type="InterPro" id="IPR006127">
    <property type="entry name" value="ZnuA-like"/>
</dbReference>
<dbReference type="GO" id="GO:0007155">
    <property type="term" value="P:cell adhesion"/>
    <property type="evidence" value="ECO:0007669"/>
    <property type="project" value="InterPro"/>
</dbReference>
<keyword evidence="2 5" id="KW-0813">Transport</keyword>
<comment type="similarity">
    <text evidence="5">Belongs to the bacterial solute-binding protein 9 family.</text>
</comment>
<dbReference type="EMBL" id="DRTH01000200">
    <property type="protein sequence ID" value="HHF08787.1"/>
    <property type="molecule type" value="Genomic_DNA"/>
</dbReference>
<dbReference type="PRINTS" id="PR00690">
    <property type="entry name" value="ADHESNFAMILY"/>
</dbReference>
<dbReference type="SUPFAM" id="SSF53807">
    <property type="entry name" value="Helical backbone' metal receptor"/>
    <property type="match status" value="1"/>
</dbReference>